<dbReference type="InterPro" id="IPR046879">
    <property type="entry name" value="KANL3/Tex30_Abhydrolase"/>
</dbReference>
<dbReference type="SUPFAM" id="SSF53474">
    <property type="entry name" value="alpha/beta-Hydrolases"/>
    <property type="match status" value="1"/>
</dbReference>
<organism evidence="3 5">
    <name type="scientific">Alteromonas stellipolaris</name>
    <dbReference type="NCBI Taxonomy" id="233316"/>
    <lineage>
        <taxon>Bacteria</taxon>
        <taxon>Pseudomonadati</taxon>
        <taxon>Pseudomonadota</taxon>
        <taxon>Gammaproteobacteria</taxon>
        <taxon>Alteromonadales</taxon>
        <taxon>Alteromonadaceae</taxon>
        <taxon>Alteromonas/Salinimonas group</taxon>
        <taxon>Alteromonas</taxon>
    </lineage>
</organism>
<dbReference type="InterPro" id="IPR029058">
    <property type="entry name" value="AB_hydrolase_fold"/>
</dbReference>
<reference evidence="3" key="2">
    <citation type="submission" date="2023-07" db="EMBL/GenBank/DDBJ databases">
        <title>Genome content predicts the carbon catabolic preferences of heterotrophic bacteria.</title>
        <authorList>
            <person name="Gralka M."/>
        </authorList>
    </citation>
    <scope>NUCLEOTIDE SEQUENCE</scope>
    <source>
        <strain evidence="3">F2M12</strain>
    </source>
</reference>
<evidence type="ECO:0000313" key="5">
    <source>
        <dbReference type="Proteomes" id="UP001170717"/>
    </source>
</evidence>
<dbReference type="Proteomes" id="UP000056750">
    <property type="component" value="Chromosome"/>
</dbReference>
<proteinExistence type="predicted"/>
<evidence type="ECO:0000313" key="4">
    <source>
        <dbReference type="Proteomes" id="UP000056750"/>
    </source>
</evidence>
<protein>
    <submittedName>
        <fullName evidence="3">Alpha/beta hydrolase</fullName>
    </submittedName>
</protein>
<dbReference type="PANTHER" id="PTHR13136">
    <property type="entry name" value="TESTIS DEVELOPMENT PROTEIN PRTD"/>
    <property type="match status" value="1"/>
</dbReference>
<dbReference type="Proteomes" id="UP001170717">
    <property type="component" value="Unassembled WGS sequence"/>
</dbReference>
<dbReference type="KEGG" id="asq:AVL57_08925"/>
<keyword evidence="4" id="KW-1185">Reference proteome</keyword>
<sequence length="218" mass="23890">MFDIEIHPVNTDEKNKAPIARLIFAHGAGAGKHHDFMQAMASQLTSQNIEVVLFNFPYMQTMIETGKRRPPDKAEKLLAHFTALIDEVAKTQTSVPTFIGGKSMGGRMATMVLDDAESIIGAIAFGYPFHPPGKPEKLRTAHLEALNKPLLILQGERDTFGTKDEVSAYSLSSAIAVSYLTDGDHSFKPRKQSGFTLETHIECAAKSTADFIKARVNT</sequence>
<gene>
    <name evidence="2" type="ORF">AVL57_08925</name>
    <name evidence="3" type="ORF">Q4527_16260</name>
</gene>
<keyword evidence="3" id="KW-0378">Hydrolase</keyword>
<dbReference type="Pfam" id="PF20408">
    <property type="entry name" value="Abhydrolase_11"/>
    <property type="match status" value="1"/>
</dbReference>
<dbReference type="EMBL" id="JAUOQI010000014">
    <property type="protein sequence ID" value="MDO6578959.1"/>
    <property type="molecule type" value="Genomic_DNA"/>
</dbReference>
<dbReference type="PANTHER" id="PTHR13136:SF11">
    <property type="entry name" value="TESTIS-EXPRESSED PROTEIN 30"/>
    <property type="match status" value="1"/>
</dbReference>
<dbReference type="Gene3D" id="3.40.50.1820">
    <property type="entry name" value="alpha/beta hydrolase"/>
    <property type="match status" value="1"/>
</dbReference>
<dbReference type="AlphaFoldDB" id="A0AAW7Z2G5"/>
<evidence type="ECO:0000313" key="2">
    <source>
        <dbReference type="EMBL" id="AMJ76361.1"/>
    </source>
</evidence>
<evidence type="ECO:0000259" key="1">
    <source>
        <dbReference type="Pfam" id="PF20408"/>
    </source>
</evidence>
<reference evidence="2 4" key="1">
    <citation type="submission" date="2015-12" db="EMBL/GenBank/DDBJ databases">
        <title>Intraspecies pangenome expansion in the marine bacterium Alteromonas.</title>
        <authorList>
            <person name="Lopez-Perez M."/>
            <person name="Rodriguez-Valera F."/>
        </authorList>
    </citation>
    <scope>NUCLEOTIDE SEQUENCE [LARGE SCALE GENOMIC DNA]</scope>
    <source>
        <strain evidence="2 4">LMG 21861</strain>
    </source>
</reference>
<dbReference type="EMBL" id="CP013926">
    <property type="protein sequence ID" value="AMJ76361.1"/>
    <property type="molecule type" value="Genomic_DNA"/>
</dbReference>
<evidence type="ECO:0000313" key="3">
    <source>
        <dbReference type="EMBL" id="MDO6578959.1"/>
    </source>
</evidence>
<name>A0AAW7Z2G5_9ALTE</name>
<feature type="domain" description="KANL3/Tex30 alpha/beta hydrolase-like" evidence="1">
    <location>
        <begin position="20"/>
        <end position="213"/>
    </location>
</feature>
<accession>A0AAW7Z2G5</accession>
<dbReference type="GO" id="GO:0016787">
    <property type="term" value="F:hydrolase activity"/>
    <property type="evidence" value="ECO:0007669"/>
    <property type="project" value="UniProtKB-KW"/>
</dbReference>
<dbReference type="InterPro" id="IPR026555">
    <property type="entry name" value="NSL3/Tex30"/>
</dbReference>